<evidence type="ECO:0000256" key="5">
    <source>
        <dbReference type="ARBA" id="ARBA00022519"/>
    </source>
</evidence>
<feature type="transmembrane region" description="Helical" evidence="10">
    <location>
        <begin position="7"/>
        <end position="26"/>
    </location>
</feature>
<evidence type="ECO:0000313" key="14">
    <source>
        <dbReference type="Proteomes" id="UP001595533"/>
    </source>
</evidence>
<sequence length="211" mass="22928">MQKIMRFSLSGLVGMGITAGLFVGMLKLLDGEKPMFGGDATDIRFSFVKAFEPIKQEENIRPDKPEPQEVSQAPTVPQMPTMASDEFADLGLPDNPAINARPNLVAELGVPSMGEPGGQGGDRSGTIKTAIAPMYPQKPLLSKTEGWVKLLIQVNEFGKVSSATVLDAEPARVFNAAALKAIKKWTFYQKVQDGQAMPFQVTQTIEFKLDQ</sequence>
<name>A0ABV7J3S2_9GAMM</name>
<proteinExistence type="inferred from homology"/>
<feature type="domain" description="TonB C-terminal" evidence="12">
    <location>
        <begin position="120"/>
        <end position="211"/>
    </location>
</feature>
<evidence type="ECO:0000256" key="6">
    <source>
        <dbReference type="ARBA" id="ARBA00022692"/>
    </source>
</evidence>
<dbReference type="PANTHER" id="PTHR33446">
    <property type="entry name" value="PROTEIN TONB-RELATED"/>
    <property type="match status" value="1"/>
</dbReference>
<dbReference type="InterPro" id="IPR051045">
    <property type="entry name" value="TonB-dependent_transducer"/>
</dbReference>
<dbReference type="EMBL" id="JBHRTS010000001">
    <property type="protein sequence ID" value="MFC3192781.1"/>
    <property type="molecule type" value="Genomic_DNA"/>
</dbReference>
<dbReference type="InterPro" id="IPR006260">
    <property type="entry name" value="TonB/TolA_C"/>
</dbReference>
<evidence type="ECO:0000256" key="7">
    <source>
        <dbReference type="ARBA" id="ARBA00022927"/>
    </source>
</evidence>
<dbReference type="PROSITE" id="PS52015">
    <property type="entry name" value="TONB_CTD"/>
    <property type="match status" value="1"/>
</dbReference>
<evidence type="ECO:0000256" key="4">
    <source>
        <dbReference type="ARBA" id="ARBA00022475"/>
    </source>
</evidence>
<dbReference type="PRINTS" id="PR01374">
    <property type="entry name" value="TONBPROTEIN"/>
</dbReference>
<keyword evidence="14" id="KW-1185">Reference proteome</keyword>
<accession>A0ABV7J3S2</accession>
<comment type="similarity">
    <text evidence="2 10">Belongs to the TonB family.</text>
</comment>
<protein>
    <recommendedName>
        <fullName evidence="10">Protein TonB</fullName>
    </recommendedName>
</protein>
<keyword evidence="4 10" id="KW-1003">Cell membrane</keyword>
<dbReference type="Gene3D" id="3.30.1150.10">
    <property type="match status" value="1"/>
</dbReference>
<dbReference type="Proteomes" id="UP001595533">
    <property type="component" value="Unassembled WGS sequence"/>
</dbReference>
<comment type="subcellular location">
    <subcellularLocation>
        <location evidence="1 10">Cell inner membrane</location>
        <topology evidence="1 10">Single-pass membrane protein</topology>
        <orientation evidence="1 10">Periplasmic side</orientation>
    </subcellularLocation>
</comment>
<dbReference type="SUPFAM" id="SSF74653">
    <property type="entry name" value="TolA/TonB C-terminal domain"/>
    <property type="match status" value="1"/>
</dbReference>
<feature type="compositionally biased region" description="Basic and acidic residues" evidence="11">
    <location>
        <begin position="56"/>
        <end position="67"/>
    </location>
</feature>
<evidence type="ECO:0000256" key="3">
    <source>
        <dbReference type="ARBA" id="ARBA00022448"/>
    </source>
</evidence>
<dbReference type="InterPro" id="IPR003538">
    <property type="entry name" value="TonB"/>
</dbReference>
<evidence type="ECO:0000256" key="10">
    <source>
        <dbReference type="RuleBase" id="RU362123"/>
    </source>
</evidence>
<evidence type="ECO:0000256" key="1">
    <source>
        <dbReference type="ARBA" id="ARBA00004383"/>
    </source>
</evidence>
<dbReference type="RefSeq" id="WP_077409459.1">
    <property type="nucleotide sequence ID" value="NZ_JBHRTS010000001.1"/>
</dbReference>
<comment type="caution">
    <text evidence="13">The sequence shown here is derived from an EMBL/GenBank/DDBJ whole genome shotgun (WGS) entry which is preliminary data.</text>
</comment>
<keyword evidence="3 10" id="KW-0813">Transport</keyword>
<organism evidence="13 14">
    <name type="scientific">Marinicella sediminis</name>
    <dbReference type="NCBI Taxonomy" id="1792834"/>
    <lineage>
        <taxon>Bacteria</taxon>
        <taxon>Pseudomonadati</taxon>
        <taxon>Pseudomonadota</taxon>
        <taxon>Gammaproteobacteria</taxon>
        <taxon>Lysobacterales</taxon>
        <taxon>Marinicellaceae</taxon>
        <taxon>Marinicella</taxon>
    </lineage>
</organism>
<keyword evidence="8 10" id="KW-1133">Transmembrane helix</keyword>
<gene>
    <name evidence="13" type="ORF">ACFODZ_00880</name>
</gene>
<reference evidence="14" key="1">
    <citation type="journal article" date="2019" name="Int. J. Syst. Evol. Microbiol.">
        <title>The Global Catalogue of Microorganisms (GCM) 10K type strain sequencing project: providing services to taxonomists for standard genome sequencing and annotation.</title>
        <authorList>
            <consortium name="The Broad Institute Genomics Platform"/>
            <consortium name="The Broad Institute Genome Sequencing Center for Infectious Disease"/>
            <person name="Wu L."/>
            <person name="Ma J."/>
        </authorList>
    </citation>
    <scope>NUCLEOTIDE SEQUENCE [LARGE SCALE GENOMIC DNA]</scope>
    <source>
        <strain evidence="14">KCTC 42953</strain>
    </source>
</reference>
<dbReference type="InterPro" id="IPR037682">
    <property type="entry name" value="TonB_C"/>
</dbReference>
<dbReference type="PANTHER" id="PTHR33446:SF14">
    <property type="entry name" value="PROTEIN TONB"/>
    <property type="match status" value="1"/>
</dbReference>
<evidence type="ECO:0000256" key="9">
    <source>
        <dbReference type="ARBA" id="ARBA00023136"/>
    </source>
</evidence>
<keyword evidence="5 10" id="KW-0997">Cell inner membrane</keyword>
<evidence type="ECO:0000313" key="13">
    <source>
        <dbReference type="EMBL" id="MFC3192781.1"/>
    </source>
</evidence>
<evidence type="ECO:0000259" key="12">
    <source>
        <dbReference type="PROSITE" id="PS52015"/>
    </source>
</evidence>
<dbReference type="Pfam" id="PF03544">
    <property type="entry name" value="TonB_C"/>
    <property type="match status" value="1"/>
</dbReference>
<evidence type="ECO:0000256" key="2">
    <source>
        <dbReference type="ARBA" id="ARBA00006555"/>
    </source>
</evidence>
<keyword evidence="6 10" id="KW-0812">Transmembrane</keyword>
<keyword evidence="10" id="KW-0735">Signal-anchor</keyword>
<evidence type="ECO:0000256" key="11">
    <source>
        <dbReference type="SAM" id="MobiDB-lite"/>
    </source>
</evidence>
<comment type="function">
    <text evidence="10">Interacts with outer membrane receptor proteins that carry out high-affinity binding and energy dependent uptake into the periplasmic space of specific substrates. It could act to transduce energy from the cytoplasmic membrane to specific energy-requiring processes in the outer membrane, resulting in the release into the periplasm of ligands bound by these outer membrane proteins.</text>
</comment>
<dbReference type="NCBIfam" id="TIGR01352">
    <property type="entry name" value="tonB_Cterm"/>
    <property type="match status" value="1"/>
</dbReference>
<keyword evidence="7 10" id="KW-0653">Protein transport</keyword>
<feature type="region of interest" description="Disordered" evidence="11">
    <location>
        <begin position="56"/>
        <end position="76"/>
    </location>
</feature>
<keyword evidence="9 10" id="KW-0472">Membrane</keyword>
<evidence type="ECO:0000256" key="8">
    <source>
        <dbReference type="ARBA" id="ARBA00022989"/>
    </source>
</evidence>